<name>A0A401H0N7_9APHY</name>
<reference evidence="3 4" key="1">
    <citation type="journal article" date="2018" name="Sci. Rep.">
        <title>Genome sequence of the cauliflower mushroom Sparassis crispa (Hanabiratake) and its association with beneficial usage.</title>
        <authorList>
            <person name="Kiyama R."/>
            <person name="Furutani Y."/>
            <person name="Kawaguchi K."/>
            <person name="Nakanishi T."/>
        </authorList>
    </citation>
    <scope>NUCLEOTIDE SEQUENCE [LARGE SCALE GENOMIC DNA]</scope>
</reference>
<feature type="compositionally biased region" description="Low complexity" evidence="1">
    <location>
        <begin position="161"/>
        <end position="172"/>
    </location>
</feature>
<dbReference type="AlphaFoldDB" id="A0A401H0N7"/>
<protein>
    <recommendedName>
        <fullName evidence="2">HTH APSES-type domain-containing protein</fullName>
    </recommendedName>
</protein>
<dbReference type="PANTHER" id="PTHR38044">
    <property type="entry name" value="BOUQUET FORMATION PROTEIN 4"/>
    <property type="match status" value="1"/>
</dbReference>
<organism evidence="3 4">
    <name type="scientific">Sparassis crispa</name>
    <dbReference type="NCBI Taxonomy" id="139825"/>
    <lineage>
        <taxon>Eukaryota</taxon>
        <taxon>Fungi</taxon>
        <taxon>Dikarya</taxon>
        <taxon>Basidiomycota</taxon>
        <taxon>Agaricomycotina</taxon>
        <taxon>Agaricomycetes</taxon>
        <taxon>Polyporales</taxon>
        <taxon>Sparassidaceae</taxon>
        <taxon>Sparassis</taxon>
    </lineage>
</organism>
<dbReference type="Proteomes" id="UP000287166">
    <property type="component" value="Unassembled WGS sequence"/>
</dbReference>
<comment type="caution">
    <text evidence="3">The sequence shown here is derived from an EMBL/GenBank/DDBJ whole genome shotgun (WGS) entry which is preliminary data.</text>
</comment>
<dbReference type="GO" id="GO:0070197">
    <property type="term" value="P:meiotic attachment of telomere to nuclear envelope"/>
    <property type="evidence" value="ECO:0007669"/>
    <property type="project" value="InterPro"/>
</dbReference>
<accession>A0A401H0N7</accession>
<dbReference type="InterPro" id="IPR003163">
    <property type="entry name" value="Tscrpt_reg_HTH_APSES-type"/>
</dbReference>
<proteinExistence type="predicted"/>
<sequence>MPASTRQSTTVKIVIPRPQLPLDHINPNLKSVDLSRPPQVKFQEIIREGHATVVGRIKIPTPNGHAFILRRLDTGAISQTTMFRAAFPTASEDAERVESAWVKTSYDIAGANRSGKARFAGTWVNPDVALALADAYSLGPVIPALAQATPEPDASYRRSSKTQQSVPSSPSVAPKLPTPPQSVATPNPAKRRRESSPSQATPAAPPTPASARTTVSPGPRRSARLKSPPPPHMPTLVSAAIPKTPKSVKAARVGVLTPAGSDETMVEDESIEVTKVAVPNMLEDIREQRELIARLKAEREAEQQAMEEKEKEKGEEKEKEIMVVSTSDEGEVEMGDAQGERVGVKRTREDEEKPLAFNFPEGTPQKVERAIATNRRVRLLSDLPPQRKSLAWGALAFAAGLGAMSLLPNLQQLLF</sequence>
<dbReference type="GO" id="GO:1990862">
    <property type="term" value="C:nuclear membrane complex Bqt3-Bqt4"/>
    <property type="evidence" value="ECO:0007669"/>
    <property type="project" value="InterPro"/>
</dbReference>
<evidence type="ECO:0000313" key="4">
    <source>
        <dbReference type="Proteomes" id="UP000287166"/>
    </source>
</evidence>
<dbReference type="RefSeq" id="XP_027618908.1">
    <property type="nucleotide sequence ID" value="XM_027763107.1"/>
</dbReference>
<feature type="compositionally biased region" description="Basic and acidic residues" evidence="1">
    <location>
        <begin position="338"/>
        <end position="354"/>
    </location>
</feature>
<gene>
    <name evidence="3" type="ORF">SCP_1202210</name>
</gene>
<dbReference type="GeneID" id="38784912"/>
<feature type="compositionally biased region" description="Basic and acidic residues" evidence="1">
    <location>
        <begin position="302"/>
        <end position="321"/>
    </location>
</feature>
<feature type="region of interest" description="Disordered" evidence="1">
    <location>
        <begin position="149"/>
        <end position="238"/>
    </location>
</feature>
<keyword evidence="4" id="KW-1185">Reference proteome</keyword>
<dbReference type="GO" id="GO:0003677">
    <property type="term" value="F:DNA binding"/>
    <property type="evidence" value="ECO:0007669"/>
    <property type="project" value="InterPro"/>
</dbReference>
<dbReference type="SUPFAM" id="SSF54616">
    <property type="entry name" value="DNA-binding domain of Mlu1-box binding protein MBP1"/>
    <property type="match status" value="1"/>
</dbReference>
<dbReference type="GO" id="GO:0044820">
    <property type="term" value="P:mitotic telomere tethering at nuclear periphery"/>
    <property type="evidence" value="ECO:0007669"/>
    <property type="project" value="TreeGrafter"/>
</dbReference>
<evidence type="ECO:0000259" key="2">
    <source>
        <dbReference type="PROSITE" id="PS51299"/>
    </source>
</evidence>
<feature type="region of interest" description="Disordered" evidence="1">
    <location>
        <begin position="302"/>
        <end position="354"/>
    </location>
</feature>
<dbReference type="STRING" id="139825.A0A401H0N7"/>
<dbReference type="OrthoDB" id="5346159at2759"/>
<evidence type="ECO:0000256" key="1">
    <source>
        <dbReference type="SAM" id="MobiDB-lite"/>
    </source>
</evidence>
<evidence type="ECO:0000313" key="3">
    <source>
        <dbReference type="EMBL" id="GBE87995.1"/>
    </source>
</evidence>
<dbReference type="InterPro" id="IPR036887">
    <property type="entry name" value="HTH_APSES_sf"/>
</dbReference>
<dbReference type="PROSITE" id="PS51299">
    <property type="entry name" value="HTH_APSES"/>
    <property type="match status" value="1"/>
</dbReference>
<dbReference type="InParanoid" id="A0A401H0N7"/>
<dbReference type="InterPro" id="IPR037548">
    <property type="entry name" value="Bqt4"/>
</dbReference>
<dbReference type="PANTHER" id="PTHR38044:SF1">
    <property type="entry name" value="BOUQUET FORMATION PROTEIN 4"/>
    <property type="match status" value="1"/>
</dbReference>
<dbReference type="EMBL" id="BFAD01000012">
    <property type="protein sequence ID" value="GBE87995.1"/>
    <property type="molecule type" value="Genomic_DNA"/>
</dbReference>
<feature type="domain" description="HTH APSES-type" evidence="2">
    <location>
        <begin position="48"/>
        <end position="157"/>
    </location>
</feature>